<comment type="similarity">
    <text evidence="2">Belongs to the POMP/UMP1 family.</text>
</comment>
<evidence type="ECO:0000313" key="6">
    <source>
        <dbReference type="Proteomes" id="UP000324748"/>
    </source>
</evidence>
<dbReference type="PROSITE" id="PS51257">
    <property type="entry name" value="PROKAR_LIPOPROTEIN"/>
    <property type="match status" value="1"/>
</dbReference>
<comment type="caution">
    <text evidence="5">The sequence shown here is derived from an EMBL/GenBank/DDBJ whole genome shotgun (WGS) entry which is preliminary data.</text>
</comment>
<evidence type="ECO:0000256" key="3">
    <source>
        <dbReference type="SAM" id="MobiDB-lite"/>
    </source>
</evidence>
<reference evidence="6 7" key="1">
    <citation type="submission" date="2019-05" db="EMBL/GenBank/DDBJ databases">
        <title>Emergence of the Ug99 lineage of the wheat stem rust pathogen through somatic hybridization.</title>
        <authorList>
            <person name="Li F."/>
            <person name="Upadhyaya N.M."/>
            <person name="Sperschneider J."/>
            <person name="Matny O."/>
            <person name="Nguyen-Phuc H."/>
            <person name="Mago R."/>
            <person name="Raley C."/>
            <person name="Miller M.E."/>
            <person name="Silverstein K.A.T."/>
            <person name="Henningsen E."/>
            <person name="Hirsch C.D."/>
            <person name="Visser B."/>
            <person name="Pretorius Z.A."/>
            <person name="Steffenson B.J."/>
            <person name="Schwessinger B."/>
            <person name="Dodds P.N."/>
            <person name="Figueroa M."/>
        </authorList>
    </citation>
    <scope>NUCLEOTIDE SEQUENCE [LARGE SCALE GENOMIC DNA]</scope>
    <source>
        <strain evidence="5">21-0</strain>
        <strain evidence="4 7">Ug99</strain>
    </source>
</reference>
<dbReference type="GO" id="GO:0005737">
    <property type="term" value="C:cytoplasm"/>
    <property type="evidence" value="ECO:0007669"/>
    <property type="project" value="TreeGrafter"/>
</dbReference>
<evidence type="ECO:0000256" key="2">
    <source>
        <dbReference type="ARBA" id="ARBA00043974"/>
    </source>
</evidence>
<name>A0A5B0NN46_PUCGR</name>
<protein>
    <recommendedName>
        <fullName evidence="8">Proteasome maturation factor UMP1</fullName>
    </recommendedName>
</protein>
<dbReference type="PANTHER" id="PTHR12828">
    <property type="entry name" value="PROTEASOME MATURATION PROTEIN UMP1"/>
    <property type="match status" value="1"/>
</dbReference>
<dbReference type="GO" id="GO:0005634">
    <property type="term" value="C:nucleus"/>
    <property type="evidence" value="ECO:0007669"/>
    <property type="project" value="TreeGrafter"/>
</dbReference>
<proteinExistence type="inferred from homology"/>
<sequence>MSFLVVRRSELEMTTIDKVGLQGGLTAVGGACVKATEFKLQAHAYLSQHNHQHQLLTHPHTSSHSDPSKNYESTTSQIHQSTLFKMNSYAIVPPNHATPSNISTDVHTNGLATGSAKLAPRHPLQNRLENWESTQEKFKFTIQKDLYGAAFPLRQMMERDLIKRSTTTLPGQLKPSNLHLDILMGRDELIDESNAFLPNIAVGAEGSSHDKSDFHSRMEKKYKI</sequence>
<dbReference type="Pfam" id="PF05348">
    <property type="entry name" value="UMP1"/>
    <property type="match status" value="1"/>
</dbReference>
<dbReference type="Proteomes" id="UP000324748">
    <property type="component" value="Unassembled WGS sequence"/>
</dbReference>
<dbReference type="EMBL" id="VSWC01000092">
    <property type="protein sequence ID" value="KAA1090707.1"/>
    <property type="molecule type" value="Genomic_DNA"/>
</dbReference>
<feature type="region of interest" description="Disordered" evidence="3">
    <location>
        <begin position="51"/>
        <end position="77"/>
    </location>
</feature>
<evidence type="ECO:0008006" key="8">
    <source>
        <dbReference type="Google" id="ProtNLM"/>
    </source>
</evidence>
<organism evidence="5 6">
    <name type="scientific">Puccinia graminis f. sp. tritici</name>
    <dbReference type="NCBI Taxonomy" id="56615"/>
    <lineage>
        <taxon>Eukaryota</taxon>
        <taxon>Fungi</taxon>
        <taxon>Dikarya</taxon>
        <taxon>Basidiomycota</taxon>
        <taxon>Pucciniomycotina</taxon>
        <taxon>Pucciniomycetes</taxon>
        <taxon>Pucciniales</taxon>
        <taxon>Pucciniaceae</taxon>
        <taxon>Puccinia</taxon>
    </lineage>
</organism>
<keyword evidence="6" id="KW-1185">Reference proteome</keyword>
<evidence type="ECO:0000313" key="4">
    <source>
        <dbReference type="EMBL" id="KAA1074077.1"/>
    </source>
</evidence>
<dbReference type="AlphaFoldDB" id="A0A5B0NN46"/>
<dbReference type="InterPro" id="IPR008012">
    <property type="entry name" value="Ump1"/>
</dbReference>
<evidence type="ECO:0000313" key="7">
    <source>
        <dbReference type="Proteomes" id="UP000325313"/>
    </source>
</evidence>
<dbReference type="OrthoDB" id="15001at2759"/>
<dbReference type="Proteomes" id="UP000325313">
    <property type="component" value="Unassembled WGS sequence"/>
</dbReference>
<keyword evidence="1" id="KW-0143">Chaperone</keyword>
<feature type="compositionally biased region" description="Low complexity" evidence="3">
    <location>
        <begin position="53"/>
        <end position="65"/>
    </location>
</feature>
<evidence type="ECO:0000256" key="1">
    <source>
        <dbReference type="ARBA" id="ARBA00023186"/>
    </source>
</evidence>
<dbReference type="EMBL" id="VDEP01000473">
    <property type="protein sequence ID" value="KAA1074077.1"/>
    <property type="molecule type" value="Genomic_DNA"/>
</dbReference>
<gene>
    <name evidence="5" type="ORF">PGT21_011342</name>
    <name evidence="4" type="ORF">PGTUg99_013117</name>
</gene>
<dbReference type="PANTHER" id="PTHR12828:SF3">
    <property type="entry name" value="PROTEASOME MATURATION PROTEIN"/>
    <property type="match status" value="1"/>
</dbReference>
<dbReference type="GO" id="GO:0043248">
    <property type="term" value="P:proteasome assembly"/>
    <property type="evidence" value="ECO:0007669"/>
    <property type="project" value="InterPro"/>
</dbReference>
<evidence type="ECO:0000313" key="5">
    <source>
        <dbReference type="EMBL" id="KAA1090707.1"/>
    </source>
</evidence>
<accession>A0A5B0NN46</accession>